<evidence type="ECO:0000259" key="9">
    <source>
        <dbReference type="Pfam" id="PF21316"/>
    </source>
</evidence>
<feature type="active site" description="Charge relay system" evidence="4">
    <location>
        <position position="303"/>
    </location>
</feature>
<dbReference type="InterPro" id="IPR050131">
    <property type="entry name" value="Peptidase_S8_subtilisin-like"/>
</dbReference>
<feature type="domain" description="Tripeptidyl peptidase II second Ig-like" evidence="6">
    <location>
        <begin position="842"/>
        <end position="1028"/>
    </location>
</feature>
<comment type="caution">
    <text evidence="10">The sequence shown here is derived from an EMBL/GenBank/DDBJ whole genome shotgun (WGS) entry which is preliminary data.</text>
</comment>
<feature type="domain" description="Tripeptidyl-peptidase II first Ig-like" evidence="8">
    <location>
        <begin position="576"/>
        <end position="696"/>
    </location>
</feature>
<dbReference type="InterPro" id="IPR022232">
    <property type="entry name" value="TPPII_C_art"/>
</dbReference>
<evidence type="ECO:0000313" key="11">
    <source>
        <dbReference type="Proteomes" id="UP000693970"/>
    </source>
</evidence>
<dbReference type="GO" id="GO:0005829">
    <property type="term" value="C:cytosol"/>
    <property type="evidence" value="ECO:0007669"/>
    <property type="project" value="TreeGrafter"/>
</dbReference>
<organism evidence="10 11">
    <name type="scientific">Nitzschia inconspicua</name>
    <dbReference type="NCBI Taxonomy" id="303405"/>
    <lineage>
        <taxon>Eukaryota</taxon>
        <taxon>Sar</taxon>
        <taxon>Stramenopiles</taxon>
        <taxon>Ochrophyta</taxon>
        <taxon>Bacillariophyta</taxon>
        <taxon>Bacillariophyceae</taxon>
        <taxon>Bacillariophycidae</taxon>
        <taxon>Bacillariales</taxon>
        <taxon>Bacillariaceae</taxon>
        <taxon>Nitzschia</taxon>
    </lineage>
</organism>
<dbReference type="GO" id="GO:0006508">
    <property type="term" value="P:proteolysis"/>
    <property type="evidence" value="ECO:0007669"/>
    <property type="project" value="UniProtKB-KW"/>
</dbReference>
<comment type="similarity">
    <text evidence="4">Belongs to the peptidase S8 family.</text>
</comment>
<keyword evidence="1 4" id="KW-0645">Protease</keyword>
<protein>
    <submittedName>
        <fullName evidence="10">Tripeptidyl-peptidase II</fullName>
    </submittedName>
</protein>
<dbReference type="PROSITE" id="PS51892">
    <property type="entry name" value="SUBTILASE"/>
    <property type="match status" value="1"/>
</dbReference>
<dbReference type="GO" id="GO:0004252">
    <property type="term" value="F:serine-type endopeptidase activity"/>
    <property type="evidence" value="ECO:0007669"/>
    <property type="project" value="UniProtKB-UniRule"/>
</dbReference>
<dbReference type="PANTHER" id="PTHR43806:SF14">
    <property type="entry name" value="TRIPEPTIDYL-PEPTIDASE 2"/>
    <property type="match status" value="1"/>
</dbReference>
<dbReference type="Pfam" id="PF21316">
    <property type="entry name" value="TPPII_GBD"/>
    <property type="match status" value="1"/>
</dbReference>
<evidence type="ECO:0000256" key="3">
    <source>
        <dbReference type="ARBA" id="ARBA00022825"/>
    </source>
</evidence>
<feature type="domain" description="Tripeptidyl peptidase II C-terminal" evidence="7">
    <location>
        <begin position="1077"/>
        <end position="1149"/>
    </location>
</feature>
<reference evidence="10" key="1">
    <citation type="journal article" date="2021" name="Sci. Rep.">
        <title>Diploid genomic architecture of Nitzschia inconspicua, an elite biomass production diatom.</title>
        <authorList>
            <person name="Oliver A."/>
            <person name="Podell S."/>
            <person name="Pinowska A."/>
            <person name="Traller J.C."/>
            <person name="Smith S.R."/>
            <person name="McClure R."/>
            <person name="Beliaev A."/>
            <person name="Bohutskyi P."/>
            <person name="Hill E.A."/>
            <person name="Rabines A."/>
            <person name="Zheng H."/>
            <person name="Allen L.Z."/>
            <person name="Kuo A."/>
            <person name="Grigoriev I.V."/>
            <person name="Allen A.E."/>
            <person name="Hazlebeck D."/>
            <person name="Allen E.E."/>
        </authorList>
    </citation>
    <scope>NUCLEOTIDE SEQUENCE</scope>
    <source>
        <strain evidence="10">Hildebrandi</strain>
    </source>
</reference>
<dbReference type="InterPro" id="IPR023828">
    <property type="entry name" value="Peptidase_S8_Ser-AS"/>
</dbReference>
<dbReference type="PANTHER" id="PTHR43806">
    <property type="entry name" value="PEPTIDASE S8"/>
    <property type="match status" value="1"/>
</dbReference>
<evidence type="ECO:0000313" key="10">
    <source>
        <dbReference type="EMBL" id="KAG7352127.1"/>
    </source>
</evidence>
<dbReference type="GO" id="GO:0008240">
    <property type="term" value="F:tripeptidyl-peptidase activity"/>
    <property type="evidence" value="ECO:0007669"/>
    <property type="project" value="TreeGrafter"/>
</dbReference>
<evidence type="ECO:0000259" key="6">
    <source>
        <dbReference type="Pfam" id="PF12580"/>
    </source>
</evidence>
<dbReference type="InterPro" id="IPR048384">
    <property type="entry name" value="TPPII_GBD"/>
</dbReference>
<dbReference type="InterPro" id="IPR000209">
    <property type="entry name" value="Peptidase_S8/S53_dom"/>
</dbReference>
<dbReference type="Pfam" id="PF00082">
    <property type="entry name" value="Peptidase_S8"/>
    <property type="match status" value="1"/>
</dbReference>
<dbReference type="OrthoDB" id="10256524at2759"/>
<evidence type="ECO:0000259" key="7">
    <source>
        <dbReference type="Pfam" id="PF12583"/>
    </source>
</evidence>
<dbReference type="Pfam" id="PF21223">
    <property type="entry name" value="TPPII_Ig-like-1"/>
    <property type="match status" value="1"/>
</dbReference>
<feature type="domain" description="Peptidase S8/S53" evidence="5">
    <location>
        <begin position="36"/>
        <end position="552"/>
    </location>
</feature>
<dbReference type="Proteomes" id="UP000693970">
    <property type="component" value="Unassembled WGS sequence"/>
</dbReference>
<feature type="domain" description="Tripeptidyl-peptidase II galactose-binding" evidence="9">
    <location>
        <begin position="713"/>
        <end position="806"/>
    </location>
</feature>
<dbReference type="InterPro" id="IPR048383">
    <property type="entry name" value="TPPII_Ig-like-1"/>
</dbReference>
<dbReference type="EMBL" id="JAGRRH010000017">
    <property type="protein sequence ID" value="KAG7352127.1"/>
    <property type="molecule type" value="Genomic_DNA"/>
</dbReference>
<keyword evidence="11" id="KW-1185">Reference proteome</keyword>
<gene>
    <name evidence="10" type="ORF">IV203_008175</name>
</gene>
<dbReference type="PROSITE" id="PS00138">
    <property type="entry name" value="SUBTILASE_SER"/>
    <property type="match status" value="1"/>
</dbReference>
<dbReference type="Pfam" id="PF12580">
    <property type="entry name" value="TPPII"/>
    <property type="match status" value="1"/>
</dbReference>
<evidence type="ECO:0000259" key="5">
    <source>
        <dbReference type="Pfam" id="PF00082"/>
    </source>
</evidence>
<keyword evidence="3 4" id="KW-0720">Serine protease</keyword>
<name>A0A9K3KYA6_9STRA</name>
<evidence type="ECO:0000259" key="8">
    <source>
        <dbReference type="Pfam" id="PF21223"/>
    </source>
</evidence>
<sequence>MAVANDDPVSSPFDGLLPRRETQALQFVTKYPNYDGSNVLIGILDTGVDPGAAGIRYMKDGTTPKLIDIVDCTGSGDVDITTEKVVEEVDNHQDNVIYYQVKGLSGRLLKLKKSWWKSIPSSKKEEDSGKKEGRLFPPPLPTVKLGIKPAFELFPSSLINRVKAYRKKIFDQECNAYIANVQKELAAWQDKFVAGSKKPTPDDIRTSEDLQAKLDILMDKEWESEDPGMILDCVVFHDGEQYRAVLYGGSDREEEDVEKLQPLAAYSKERQYGTISTVDQYNYGVNFYDDATVLSIVGDCTPHGTHVAAIAAVAEGPDRSGVAPGARIVSIKIGDSRLGSMETTASLARGILTAIRLGCDVINLSYGEGCQVPNAGRVIQLAEELVWRYNIVFVAAVGNNGPALSTVNAPGGMSSCILGVAAYVSPEMMKSEYSLTSNTMTITADDADEDNNRFVGSTYTWSSVGPTADGSNGVCVCAPGGAITSVSNWTMQKSMLMNGTSMASPHACGCVALLLSACKAEGIPISPSRIQRAIENTAKSMPGSSRYQQGWGMVQVEEAYKYLQQMKTVATEDMYFEVYIDNQSGSTRGVYIRQPEESSIVQTFTVCVKPNFKRVDNPDDAAQKDRIDFEMQFAISVTAPWVLAPDTFMLMNNGRNFKIDVDPRKLPHGVHTANVNGHVIGQAGRGPMWSLPITVVKPLEVSRIIEQKNIELKPTEVARFFVVPPPGCTWMDVTVRDCRTIVDDPNASSRLFVLHTVQLIPHAAYRDYAVQKYLNLLPNQTCVTSVPVESGITCEVDLARFWSAAGNVKADLCIEFRGVQPTPTALSMKSGDTFGVVRVESVLMDETINPSAKFTKWRTPIRPKTEGTIKPLGERDILPWNGKKIYQMQLNYEFSQDDKGSFTPIAPALQEILYESTYESQMMMIYDGEKRYLGCVDAYPSAVTASKGSVCIQVQIRHDDPKMLEKLKDMTIWIERKLEKEISLSAYSTREDLLEGKRAMKKRMLRKGLCESVFFTEPSSSKFPSSCKAGDILMGSASYCSGESSLPGDGKRPNGFPILYTVGPKFEKPADPDSVAEPKDERTAKERIDEAVRDLRVEQLGKLTSTEKEKGDFKTLYGELEKEYPQHIPLLMAKVKYLDGLKPREENLPKIVAAADKVLAEISEEALALHFGKKLDKEDPQQVKKNKDMEKQKGFLVDALARQAFAYAEMTTDDAKERFRKTLDALKAWVDIDSNGKYAGLALERDCRAGRHGLALKRINKLLAKTNGKDTGGVRPLTRADLIEKRVKIFEHLGYHGLVKREKAMKLVASPADYKLF</sequence>
<accession>A0A9K3KYA6</accession>
<keyword evidence="2 4" id="KW-0378">Hydrolase</keyword>
<dbReference type="InterPro" id="IPR022229">
    <property type="entry name" value="TPPII_Ig-like-2"/>
</dbReference>
<evidence type="ECO:0000256" key="2">
    <source>
        <dbReference type="ARBA" id="ARBA00022801"/>
    </source>
</evidence>
<evidence type="ECO:0000256" key="1">
    <source>
        <dbReference type="ARBA" id="ARBA00022670"/>
    </source>
</evidence>
<evidence type="ECO:0000256" key="4">
    <source>
        <dbReference type="PROSITE-ProRule" id="PRU01240"/>
    </source>
</evidence>
<dbReference type="Pfam" id="PF12583">
    <property type="entry name" value="TPPII_C"/>
    <property type="match status" value="1"/>
</dbReference>
<reference evidence="10" key="2">
    <citation type="submission" date="2021-04" db="EMBL/GenBank/DDBJ databases">
        <authorList>
            <person name="Podell S."/>
        </authorList>
    </citation>
    <scope>NUCLEOTIDE SEQUENCE</scope>
    <source>
        <strain evidence="10">Hildebrandi</strain>
    </source>
</reference>
<proteinExistence type="inferred from homology"/>
<feature type="active site" description="Charge relay system" evidence="4">
    <location>
        <position position="501"/>
    </location>
</feature>
<feature type="active site" description="Charge relay system" evidence="4">
    <location>
        <position position="45"/>
    </location>
</feature>